<dbReference type="ExpressionAtlas" id="B4FU54">
    <property type="expression patterns" value="baseline and differential"/>
</dbReference>
<reference evidence="5" key="3">
    <citation type="submission" date="2019-07" db="EMBL/GenBank/DDBJ databases">
        <authorList>
            <person name="Seetharam A."/>
            <person name="Woodhouse M."/>
            <person name="Cannon E."/>
        </authorList>
    </citation>
    <scope>NUCLEOTIDE SEQUENCE [LARGE SCALE GENOMIC DNA]</scope>
    <source>
        <strain evidence="5">cv. B73</strain>
    </source>
</reference>
<keyword evidence="6" id="KW-1185">Reference proteome</keyword>
<dbReference type="AlphaFoldDB" id="B4FU54"/>
<keyword evidence="2" id="KW-0808">Transferase</keyword>
<dbReference type="Pfam" id="PF02458">
    <property type="entry name" value="Transferase"/>
    <property type="match status" value="1"/>
</dbReference>
<dbReference type="RefSeq" id="NP_001146851.2">
    <property type="nucleotide sequence ID" value="NM_001153379.2"/>
</dbReference>
<name>B4FU54_MAIZE</name>
<dbReference type="InterPro" id="IPR023213">
    <property type="entry name" value="CAT-like_dom_sf"/>
</dbReference>
<gene>
    <name evidence="5" type="primary">LOC100280459</name>
</gene>
<reference evidence="5" key="4">
    <citation type="submission" date="2021-05" db="UniProtKB">
        <authorList>
            <consortium name="EnsemblPlants"/>
        </authorList>
    </citation>
    <scope>IDENTIFICATION</scope>
    <source>
        <strain evidence="5">cv. B73</strain>
    </source>
</reference>
<proteinExistence type="evidence at protein level"/>
<dbReference type="EMBL" id="BT040642">
    <property type="protein sequence ID" value="ACF85647.1"/>
    <property type="molecule type" value="mRNA"/>
</dbReference>
<evidence type="ECO:0000313" key="5">
    <source>
        <dbReference type="EnsemblPlants" id="Zm00001eb404800_P001"/>
    </source>
</evidence>
<dbReference type="PANTHER" id="PTHR31642">
    <property type="entry name" value="TRICHOTHECENE 3-O-ACETYLTRANSFERASE"/>
    <property type="match status" value="1"/>
</dbReference>
<dbReference type="GeneID" id="100280459"/>
<evidence type="ECO:0000256" key="2">
    <source>
        <dbReference type="ARBA" id="ARBA00022679"/>
    </source>
</evidence>
<keyword evidence="7" id="KW-1267">Proteomics identification</keyword>
<dbReference type="PANTHER" id="PTHR31642:SF114">
    <property type="entry name" value="OS07G0244600 PROTEIN"/>
    <property type="match status" value="1"/>
</dbReference>
<accession>B4FU54</accession>
<dbReference type="KEGG" id="zma:100280459"/>
<dbReference type="Gramene" id="Zm00001eb404800_T001">
    <property type="protein sequence ID" value="Zm00001eb404800_P001"/>
    <property type="gene ID" value="Zm00001eb404800"/>
</dbReference>
<dbReference type="HOGENOM" id="CLU_014546_1_0_1"/>
<comment type="similarity">
    <text evidence="1">Belongs to the plant acyltransferase family.</text>
</comment>
<dbReference type="EnsemblPlants" id="Zm00001eb404800_T001">
    <property type="protein sequence ID" value="Zm00001eb404800_P001"/>
    <property type="gene ID" value="Zm00001eb404800"/>
</dbReference>
<dbReference type="InterPro" id="IPR050317">
    <property type="entry name" value="Plant_Fungal_Acyltransferase"/>
</dbReference>
<organism evidence="4">
    <name type="scientific">Zea mays</name>
    <name type="common">Maize</name>
    <dbReference type="NCBI Taxonomy" id="4577"/>
    <lineage>
        <taxon>Eukaryota</taxon>
        <taxon>Viridiplantae</taxon>
        <taxon>Streptophyta</taxon>
        <taxon>Embryophyta</taxon>
        <taxon>Tracheophyta</taxon>
        <taxon>Spermatophyta</taxon>
        <taxon>Magnoliopsida</taxon>
        <taxon>Liliopsida</taxon>
        <taxon>Poales</taxon>
        <taxon>Poaceae</taxon>
        <taxon>PACMAD clade</taxon>
        <taxon>Panicoideae</taxon>
        <taxon>Andropogonodae</taxon>
        <taxon>Andropogoneae</taxon>
        <taxon>Tripsacinae</taxon>
        <taxon>Zea</taxon>
    </lineage>
</organism>
<dbReference type="Proteomes" id="UP000007305">
    <property type="component" value="Chromosome 10"/>
</dbReference>
<evidence type="ECO:0000256" key="1">
    <source>
        <dbReference type="ARBA" id="ARBA00009861"/>
    </source>
</evidence>
<evidence type="ECO:0007829" key="7">
    <source>
        <dbReference type="PeptideAtlas" id="B4FU54"/>
    </source>
</evidence>
<protein>
    <submittedName>
        <fullName evidence="4 5">Uncharacterized protein</fullName>
    </submittedName>
</protein>
<dbReference type="GO" id="GO:0016747">
    <property type="term" value="F:acyltransferase activity, transferring groups other than amino-acyl groups"/>
    <property type="evidence" value="ECO:0000318"/>
    <property type="project" value="GO_Central"/>
</dbReference>
<sequence length="462" mass="49694">MATTMAANDPTSIRVVSRRLVKASDASIQPHVMSLSNLDLYVCDSQLGTLCVYPNAGGGFSARIPSLFESLLPSLLNYLYPFAGRLVTNPSSGLPELHCHNQGAELVVGEVGVALGSLNYGATKDSVKKMVLPFPRDVLLSVQLLSFACGGFSVMWWINHLVGDGHVGATIVRTWSQLARTGDIGGAPPLNYDRSVFRPRSPPSYSDSVAATFTTFDEQRLPNALTAEASFVDRVYYVEASDIAALRDTAAAATTAQRPTRVEALSAYLWKALADVVAACPRSNKERCRMGWWVSARRRVTAPKLVALMPGYLGNVTTYALGDAPAEEIVRKPLAEVAAMVRDAITSVDYDEYLQEMVDWVEVHKTEGLMEAAVIGVGAPTLNQSVMTTFPLDTDFGFGQATLATTVSDYGRLCSAFLSVGARPGGDGSWLVTAYIWPQLAAALESDGIFKLLTAEYLGLAM</sequence>
<keyword evidence="3" id="KW-0012">Acyltransferase</keyword>
<reference evidence="6" key="2">
    <citation type="journal article" date="2009" name="Science">
        <title>The B73 maize genome: complexity, diversity, and dynamics.</title>
        <authorList>
            <person name="Schnable P.S."/>
            <person name="Ware D."/>
            <person name="Fulton R.S."/>
            <person name="Stein J.C."/>
            <person name="Wei F."/>
            <person name="Pasternak S."/>
            <person name="Liang C."/>
            <person name="Zhang J."/>
            <person name="Fulton L."/>
            <person name="Graves T.A."/>
            <person name="Minx P."/>
            <person name="Reily A.D."/>
            <person name="Courtney L."/>
            <person name="Kruchowski S.S."/>
            <person name="Tomlinson C."/>
            <person name="Strong C."/>
            <person name="Delehaunty K."/>
            <person name="Fronick C."/>
            <person name="Courtney B."/>
            <person name="Rock S.M."/>
            <person name="Belter E."/>
            <person name="Du F."/>
            <person name="Kim K."/>
            <person name="Abbott R.M."/>
            <person name="Cotton M."/>
            <person name="Levy A."/>
            <person name="Marchetto P."/>
            <person name="Ochoa K."/>
            <person name="Jackson S.M."/>
            <person name="Gillam B."/>
            <person name="Chen W."/>
            <person name="Yan L."/>
            <person name="Higginbotham J."/>
            <person name="Cardenas M."/>
            <person name="Waligorski J."/>
            <person name="Applebaum E."/>
            <person name="Phelps L."/>
            <person name="Falcone J."/>
            <person name="Kanchi K."/>
            <person name="Thane T."/>
            <person name="Scimone A."/>
            <person name="Thane N."/>
            <person name="Henke J."/>
            <person name="Wang T."/>
            <person name="Ruppert J."/>
            <person name="Shah N."/>
            <person name="Rotter K."/>
            <person name="Hodges J."/>
            <person name="Ingenthron E."/>
            <person name="Cordes M."/>
            <person name="Kohlberg S."/>
            <person name="Sgro J."/>
            <person name="Delgado B."/>
            <person name="Mead K."/>
            <person name="Chinwalla A."/>
            <person name="Leonard S."/>
            <person name="Crouse K."/>
            <person name="Collura K."/>
            <person name="Kudrna D."/>
            <person name="Currie J."/>
            <person name="He R."/>
            <person name="Angelova A."/>
            <person name="Rajasekar S."/>
            <person name="Mueller T."/>
            <person name="Lomeli R."/>
            <person name="Scara G."/>
            <person name="Ko A."/>
            <person name="Delaney K."/>
            <person name="Wissotski M."/>
            <person name="Lopez G."/>
            <person name="Campos D."/>
            <person name="Braidotti M."/>
            <person name="Ashley E."/>
            <person name="Golser W."/>
            <person name="Kim H."/>
            <person name="Lee S."/>
            <person name="Lin J."/>
            <person name="Dujmic Z."/>
            <person name="Kim W."/>
            <person name="Talag J."/>
            <person name="Zuccolo A."/>
            <person name="Fan C."/>
            <person name="Sebastian A."/>
            <person name="Kramer M."/>
            <person name="Spiegel L."/>
            <person name="Nascimento L."/>
            <person name="Zutavern T."/>
            <person name="Miller B."/>
            <person name="Ambroise C."/>
            <person name="Muller S."/>
            <person name="Spooner W."/>
            <person name="Narechania A."/>
            <person name="Ren L."/>
            <person name="Wei S."/>
            <person name="Kumari S."/>
            <person name="Faga B."/>
            <person name="Levy M.J."/>
            <person name="McMahan L."/>
            <person name="Van Buren P."/>
            <person name="Vaughn M.W."/>
            <person name="Ying K."/>
            <person name="Yeh C.-T."/>
            <person name="Emrich S.J."/>
            <person name="Jia Y."/>
            <person name="Kalyanaraman A."/>
            <person name="Hsia A.-P."/>
            <person name="Barbazuk W.B."/>
            <person name="Baucom R.S."/>
            <person name="Brutnell T.P."/>
            <person name="Carpita N.C."/>
            <person name="Chaparro C."/>
            <person name="Chia J.-M."/>
            <person name="Deragon J.-M."/>
            <person name="Estill J.C."/>
            <person name="Fu Y."/>
            <person name="Jeddeloh J.A."/>
            <person name="Han Y."/>
            <person name="Lee H."/>
            <person name="Li P."/>
            <person name="Lisch D.R."/>
            <person name="Liu S."/>
            <person name="Liu Z."/>
            <person name="Nagel D.H."/>
            <person name="McCann M.C."/>
            <person name="SanMiguel P."/>
            <person name="Myers A.M."/>
            <person name="Nettleton D."/>
            <person name="Nguyen J."/>
            <person name="Penning B.W."/>
            <person name="Ponnala L."/>
            <person name="Schneider K.L."/>
            <person name="Schwartz D.C."/>
            <person name="Sharma A."/>
            <person name="Soderlund C."/>
            <person name="Springer N.M."/>
            <person name="Sun Q."/>
            <person name="Wang H."/>
            <person name="Waterman M."/>
            <person name="Westerman R."/>
            <person name="Wolfgruber T.K."/>
            <person name="Yang L."/>
            <person name="Yu Y."/>
            <person name="Zhang L."/>
            <person name="Zhou S."/>
            <person name="Zhu Q."/>
            <person name="Bennetzen J.L."/>
            <person name="Dawe R.K."/>
            <person name="Jiang J."/>
            <person name="Jiang N."/>
            <person name="Presting G.G."/>
            <person name="Wessler S.R."/>
            <person name="Aluru S."/>
            <person name="Martienssen R.A."/>
            <person name="Clifton S.W."/>
            <person name="McCombie W.R."/>
            <person name="Wing R.A."/>
            <person name="Wilson R.K."/>
        </authorList>
    </citation>
    <scope>NUCLEOTIDE SEQUENCE [LARGE SCALE GENOMIC DNA]</scope>
    <source>
        <strain evidence="6">cv. B73</strain>
    </source>
</reference>
<dbReference type="OrthoDB" id="586091at2759"/>
<evidence type="ECO:0000256" key="3">
    <source>
        <dbReference type="ARBA" id="ARBA00023315"/>
    </source>
</evidence>
<dbReference type="Gene3D" id="3.30.559.10">
    <property type="entry name" value="Chloramphenicol acetyltransferase-like domain"/>
    <property type="match status" value="2"/>
</dbReference>
<evidence type="ECO:0000313" key="6">
    <source>
        <dbReference type="Proteomes" id="UP000007305"/>
    </source>
</evidence>
<reference evidence="4" key="1">
    <citation type="journal article" date="2009" name="PLoS Genet.">
        <title>Sequencing, mapping, and analysis of 27,455 maize full-length cDNAs.</title>
        <authorList>
            <person name="Soderlund C."/>
            <person name="Descour A."/>
            <person name="Kudrna D."/>
            <person name="Bomhoff M."/>
            <person name="Boyd L."/>
            <person name="Currie J."/>
            <person name="Angelova A."/>
            <person name="Collura K."/>
            <person name="Wissotski M."/>
            <person name="Ashley E."/>
            <person name="Morrow D."/>
            <person name="Fernandes J."/>
            <person name="Walbot V."/>
            <person name="Yu Y."/>
        </authorList>
    </citation>
    <scope>NUCLEOTIDE SEQUENCE</scope>
    <source>
        <strain evidence="4">B73</strain>
    </source>
</reference>
<evidence type="ECO:0000313" key="4">
    <source>
        <dbReference type="EMBL" id="ACF85647.1"/>
    </source>
</evidence>